<protein>
    <submittedName>
        <fullName evidence="3">Uncharacterized protein</fullName>
    </submittedName>
</protein>
<reference evidence="3" key="1">
    <citation type="submission" date="2021-06" db="EMBL/GenBank/DDBJ databases">
        <title>Parelaphostrongylus tenuis whole genome reference sequence.</title>
        <authorList>
            <person name="Garwood T.J."/>
            <person name="Larsen P.A."/>
            <person name="Fountain-Jones N.M."/>
            <person name="Garbe J.R."/>
            <person name="Macchietto M.G."/>
            <person name="Kania S.A."/>
            <person name="Gerhold R.W."/>
            <person name="Richards J.E."/>
            <person name="Wolf T.M."/>
        </authorList>
    </citation>
    <scope>NUCLEOTIDE SEQUENCE</scope>
    <source>
        <strain evidence="3">MNPRO001-30</strain>
        <tissue evidence="3">Meninges</tissue>
    </source>
</reference>
<organism evidence="3 4">
    <name type="scientific">Parelaphostrongylus tenuis</name>
    <name type="common">Meningeal worm</name>
    <dbReference type="NCBI Taxonomy" id="148309"/>
    <lineage>
        <taxon>Eukaryota</taxon>
        <taxon>Metazoa</taxon>
        <taxon>Ecdysozoa</taxon>
        <taxon>Nematoda</taxon>
        <taxon>Chromadorea</taxon>
        <taxon>Rhabditida</taxon>
        <taxon>Rhabditina</taxon>
        <taxon>Rhabditomorpha</taxon>
        <taxon>Strongyloidea</taxon>
        <taxon>Metastrongylidae</taxon>
        <taxon>Parelaphostrongylus</taxon>
    </lineage>
</organism>
<sequence length="190" mass="20940">METEVSSNSADPPKTLGRKRMGKAKKHKKLKKRRISKEVEASDDGFDGNGVVDDGDEPDLSGASDSEDFINDESNQQIECDIEAFPMESGDRDGVVNMLTQIFLKADIDLEVFADSIIAQSPFGLVLGPAEDQSDEEDKNVVFGVLTALPLLNNSAEAPKFMKDILDFLEMKSRKFAMKEFRDALDACDV</sequence>
<accession>A0AAD5MFP8</accession>
<dbReference type="PANTHER" id="PTHR13261:SF0">
    <property type="entry name" value="BRCA2 AND CDKN1A-INTERACTING PROTEIN"/>
    <property type="match status" value="1"/>
</dbReference>
<evidence type="ECO:0000313" key="4">
    <source>
        <dbReference type="Proteomes" id="UP001196413"/>
    </source>
</evidence>
<dbReference type="InterPro" id="IPR025602">
    <property type="entry name" value="BCP1_family"/>
</dbReference>
<feature type="region of interest" description="Disordered" evidence="2">
    <location>
        <begin position="1"/>
        <end position="67"/>
    </location>
</feature>
<comment type="caution">
    <text evidence="3">The sequence shown here is derived from an EMBL/GenBank/DDBJ whole genome shotgun (WGS) entry which is preliminary data.</text>
</comment>
<name>A0AAD5MFP8_PARTN</name>
<evidence type="ECO:0000256" key="2">
    <source>
        <dbReference type="SAM" id="MobiDB-lite"/>
    </source>
</evidence>
<dbReference type="PANTHER" id="PTHR13261">
    <property type="entry name" value="BRCA2 AND CDKN1A INTERACTING PROTEIN"/>
    <property type="match status" value="1"/>
</dbReference>
<feature type="compositionally biased region" description="Basic residues" evidence="2">
    <location>
        <begin position="16"/>
        <end position="35"/>
    </location>
</feature>
<dbReference type="AlphaFoldDB" id="A0AAD5MFP8"/>
<feature type="compositionally biased region" description="Acidic residues" evidence="2">
    <location>
        <begin position="53"/>
        <end position="67"/>
    </location>
</feature>
<gene>
    <name evidence="3" type="ORF">KIN20_015917</name>
</gene>
<dbReference type="Proteomes" id="UP001196413">
    <property type="component" value="Unassembled WGS sequence"/>
</dbReference>
<proteinExistence type="inferred from homology"/>
<evidence type="ECO:0000313" key="3">
    <source>
        <dbReference type="EMBL" id="KAJ1357720.1"/>
    </source>
</evidence>
<dbReference type="EMBL" id="JAHQIW010003230">
    <property type="protein sequence ID" value="KAJ1357720.1"/>
    <property type="molecule type" value="Genomic_DNA"/>
</dbReference>
<feature type="compositionally biased region" description="Polar residues" evidence="2">
    <location>
        <begin position="1"/>
        <end position="10"/>
    </location>
</feature>
<evidence type="ECO:0000256" key="1">
    <source>
        <dbReference type="ARBA" id="ARBA00006781"/>
    </source>
</evidence>
<dbReference type="GO" id="GO:0005634">
    <property type="term" value="C:nucleus"/>
    <property type="evidence" value="ECO:0007669"/>
    <property type="project" value="TreeGrafter"/>
</dbReference>
<dbReference type="Pfam" id="PF13862">
    <property type="entry name" value="BCCIP"/>
    <property type="match status" value="1"/>
</dbReference>
<keyword evidence="4" id="KW-1185">Reference proteome</keyword>
<comment type="similarity">
    <text evidence="1">Belongs to the BCP1 family.</text>
</comment>